<accession>A0A154PFL3</accession>
<keyword evidence="2" id="KW-1185">Reference proteome</keyword>
<name>A0A154PFL3_DUFNO</name>
<organism evidence="1 2">
    <name type="scientific">Dufourea novaeangliae</name>
    <name type="common">Sweat bee</name>
    <dbReference type="NCBI Taxonomy" id="178035"/>
    <lineage>
        <taxon>Eukaryota</taxon>
        <taxon>Metazoa</taxon>
        <taxon>Ecdysozoa</taxon>
        <taxon>Arthropoda</taxon>
        <taxon>Hexapoda</taxon>
        <taxon>Insecta</taxon>
        <taxon>Pterygota</taxon>
        <taxon>Neoptera</taxon>
        <taxon>Endopterygota</taxon>
        <taxon>Hymenoptera</taxon>
        <taxon>Apocrita</taxon>
        <taxon>Aculeata</taxon>
        <taxon>Apoidea</taxon>
        <taxon>Anthophila</taxon>
        <taxon>Halictidae</taxon>
        <taxon>Rophitinae</taxon>
        <taxon>Dufourea</taxon>
    </lineage>
</organism>
<protein>
    <submittedName>
        <fullName evidence="1">Uncharacterized protein</fullName>
    </submittedName>
</protein>
<dbReference type="AlphaFoldDB" id="A0A154PFL3"/>
<evidence type="ECO:0000313" key="1">
    <source>
        <dbReference type="EMBL" id="KZC10631.1"/>
    </source>
</evidence>
<evidence type="ECO:0000313" key="2">
    <source>
        <dbReference type="Proteomes" id="UP000076502"/>
    </source>
</evidence>
<gene>
    <name evidence="1" type="ORF">WN55_00383</name>
</gene>
<sequence>MCKLFEWISVLQFFNLQEHKAVTGWDVIWSLEKLEKHCDSVVNSEEEGMIYG</sequence>
<proteinExistence type="predicted"/>
<dbReference type="Proteomes" id="UP000076502">
    <property type="component" value="Unassembled WGS sequence"/>
</dbReference>
<reference evidence="1 2" key="1">
    <citation type="submission" date="2015-07" db="EMBL/GenBank/DDBJ databases">
        <title>The genome of Dufourea novaeangliae.</title>
        <authorList>
            <person name="Pan H."/>
            <person name="Kapheim K."/>
        </authorList>
    </citation>
    <scope>NUCLEOTIDE SEQUENCE [LARGE SCALE GENOMIC DNA]</scope>
    <source>
        <strain evidence="1">0120121106</strain>
        <tissue evidence="1">Whole body</tissue>
    </source>
</reference>
<dbReference type="EMBL" id="KQ434893">
    <property type="protein sequence ID" value="KZC10631.1"/>
    <property type="molecule type" value="Genomic_DNA"/>
</dbReference>